<dbReference type="Proteomes" id="UP001178507">
    <property type="component" value="Unassembled WGS sequence"/>
</dbReference>
<dbReference type="InterPro" id="IPR043822">
    <property type="entry name" value="EsV_1_7_cys"/>
</dbReference>
<dbReference type="Gene3D" id="6.10.140.110">
    <property type="match status" value="1"/>
</dbReference>
<evidence type="ECO:0000313" key="2">
    <source>
        <dbReference type="Proteomes" id="UP001178507"/>
    </source>
</evidence>
<dbReference type="SMART" id="SM01425">
    <property type="entry name" value="EsV_1_7"/>
    <property type="match status" value="3"/>
</dbReference>
<gene>
    <name evidence="1" type="ORF">EVOR1521_LOCUS21747</name>
</gene>
<dbReference type="Pfam" id="PF19114">
    <property type="entry name" value="EsV_1_7_cys"/>
    <property type="match status" value="5"/>
</dbReference>
<organism evidence="1 2">
    <name type="scientific">Effrenium voratum</name>
    <dbReference type="NCBI Taxonomy" id="2562239"/>
    <lineage>
        <taxon>Eukaryota</taxon>
        <taxon>Sar</taxon>
        <taxon>Alveolata</taxon>
        <taxon>Dinophyceae</taxon>
        <taxon>Suessiales</taxon>
        <taxon>Symbiodiniaceae</taxon>
        <taxon>Effrenium</taxon>
    </lineage>
</organism>
<sequence length="343" mass="38387">MAACLLRVAQKALRGLRAQQTPPWPGIRLRFANRHLWHGILIQTTNAVAKGRGSAAKNSLERGLRTLESGTKQEEPEKSSKVSLCLCGRVKPTFGWAEDVKPSCCSQCKAEGMVKLRGPKCRYGRAWPVFGMPGDERPTCCSKCKADGMVDIKNRKCQCGKARPYFGFPNDARATCCSKCKHHGMMDIKNLRCRCSKARPSFGFADDVRPTCCKQCKAAEMVDIRSPRCKMCKKQARYPDEAGRPKQLCAVHSAEVGAHVLSSPRRSRTASECFDALEAEWGHKPFRYRFDIKTGTWSGEEVAGLVPSRNLQPDAYDPEARKIFEFLGNYFHGFPPHHPQQFS</sequence>
<name>A0AA36J3G0_9DINO</name>
<comment type="caution">
    <text evidence="1">The sequence shown here is derived from an EMBL/GenBank/DDBJ whole genome shotgun (WGS) entry which is preliminary data.</text>
</comment>
<dbReference type="EMBL" id="CAUJNA010003279">
    <property type="protein sequence ID" value="CAJ1397801.1"/>
    <property type="molecule type" value="Genomic_DNA"/>
</dbReference>
<dbReference type="AlphaFoldDB" id="A0AA36J3G0"/>
<reference evidence="1" key="1">
    <citation type="submission" date="2023-08" db="EMBL/GenBank/DDBJ databases">
        <authorList>
            <person name="Chen Y."/>
            <person name="Shah S."/>
            <person name="Dougan E. K."/>
            <person name="Thang M."/>
            <person name="Chan C."/>
        </authorList>
    </citation>
    <scope>NUCLEOTIDE SEQUENCE</scope>
</reference>
<accession>A0AA36J3G0</accession>
<protein>
    <submittedName>
        <fullName evidence="1">Uncharacterized protein</fullName>
    </submittedName>
</protein>
<keyword evidence="2" id="KW-1185">Reference proteome</keyword>
<proteinExistence type="predicted"/>
<evidence type="ECO:0000313" key="1">
    <source>
        <dbReference type="EMBL" id="CAJ1397801.1"/>
    </source>
</evidence>